<dbReference type="EMBL" id="QOUW02000210">
    <property type="protein sequence ID" value="RIW00952.1"/>
    <property type="molecule type" value="Genomic_DNA"/>
</dbReference>
<gene>
    <name evidence="2" type="ORF">DS957_026715</name>
</gene>
<accession>A0A8B3DC21</accession>
<feature type="compositionally biased region" description="Low complexity" evidence="1">
    <location>
        <begin position="32"/>
        <end position="41"/>
    </location>
</feature>
<evidence type="ECO:0000313" key="2">
    <source>
        <dbReference type="EMBL" id="RIW00952.1"/>
    </source>
</evidence>
<proteinExistence type="predicted"/>
<comment type="caution">
    <text evidence="2">The sequence shown here is derived from an EMBL/GenBank/DDBJ whole genome shotgun (WGS) entry which is preliminary data.</text>
</comment>
<protein>
    <submittedName>
        <fullName evidence="2">Uncharacterized protein</fullName>
    </submittedName>
</protein>
<sequence length="353" mass="39680">MNNKKLIALVAFVTLGAVTLFILKSPSDETETSTQTEISQDLMPHKQASSIVKPRQVTTEPANVEYDDSPLIEDITSSQDLEFIAVRHEQVLQYPSYSQPILGENSPYLDWNHFEEVPVPVLDGKDTATLSLTKYRHFFPDDIEVNLKSSSNIVTASLDVEDIEQQKTLATFTMEETGWRISPKPDWPEELRLVAHITFEQGEDVISTDLRLFHSVASIVNVGSGTPKNTDMIIPITLQIDKAGIYRVRGNLYQLNGSAIASLVHKQRLSEGEQTIELKAFHKVVLKGKTDYELRDIMIERMSGFPGEKAQYGQSESEVYPIGAFDSGLLSDEPYEMSDKEKQQLEFLHQASN</sequence>
<organism evidence="2 3">
    <name type="scientific">Vibrio harveyi</name>
    <name type="common">Beneckea harveyi</name>
    <dbReference type="NCBI Taxonomy" id="669"/>
    <lineage>
        <taxon>Bacteria</taxon>
        <taxon>Pseudomonadati</taxon>
        <taxon>Pseudomonadota</taxon>
        <taxon>Gammaproteobacteria</taxon>
        <taxon>Vibrionales</taxon>
        <taxon>Vibrionaceae</taxon>
        <taxon>Vibrio</taxon>
    </lineage>
</organism>
<evidence type="ECO:0000313" key="3">
    <source>
        <dbReference type="Proteomes" id="UP000253437"/>
    </source>
</evidence>
<evidence type="ECO:0000256" key="1">
    <source>
        <dbReference type="SAM" id="MobiDB-lite"/>
    </source>
</evidence>
<feature type="region of interest" description="Disordered" evidence="1">
    <location>
        <begin position="29"/>
        <end position="55"/>
    </location>
</feature>
<reference evidence="2 3" key="1">
    <citation type="submission" date="2018-08" db="EMBL/GenBank/DDBJ databases">
        <title>Vibrio harveyi strains pathogenic to white snook Centropomus viridis Lockington (1877) and potential probiotic bacteria.</title>
        <authorList>
            <person name="Soto-Rodriguez S."/>
            <person name="Gomez-Gil B."/>
            <person name="Lozano-Olvera R."/>
        </authorList>
    </citation>
    <scope>NUCLEOTIDE SEQUENCE [LARGE SCALE GENOMIC DNA]</scope>
    <source>
        <strain evidence="2 3">CAIM 1508</strain>
    </source>
</reference>
<dbReference type="RefSeq" id="WP_114093109.1">
    <property type="nucleotide sequence ID" value="NZ_QOUW02000210.1"/>
</dbReference>
<name>A0A8B3DC21_VIBHA</name>
<dbReference type="Proteomes" id="UP000253437">
    <property type="component" value="Unassembled WGS sequence"/>
</dbReference>
<dbReference type="AlphaFoldDB" id="A0A8B3DC21"/>